<organism evidence="1 2">
    <name type="scientific">Tepidibacter hydrothermalis</name>
    <dbReference type="NCBI Taxonomy" id="3036126"/>
    <lineage>
        <taxon>Bacteria</taxon>
        <taxon>Bacillati</taxon>
        <taxon>Bacillota</taxon>
        <taxon>Clostridia</taxon>
        <taxon>Peptostreptococcales</taxon>
        <taxon>Peptostreptococcaceae</taxon>
        <taxon>Tepidibacter</taxon>
    </lineage>
</organism>
<evidence type="ECO:0000313" key="1">
    <source>
        <dbReference type="EMBL" id="WFD08778.1"/>
    </source>
</evidence>
<keyword evidence="2" id="KW-1185">Reference proteome</keyword>
<sequence>MEFNISKDFARKLGIMLDTGLINYKHYYLWCDEIIEKLDNPPYWIIELATTKFLPSAVAIVNKYVFSEPFEEFNNSSGLYIACLFIKYETRQISWASFLFSAGNYKDGAGYWGKLDCEYFYYRLNEYEDSNYSVDIEKKQQVDIKNEFRSEIDEIYSHYNLFMPYFKKYVKN</sequence>
<accession>A0ABY8E7B8</accession>
<dbReference type="EMBL" id="CP120733">
    <property type="protein sequence ID" value="WFD08778.1"/>
    <property type="molecule type" value="Genomic_DNA"/>
</dbReference>
<dbReference type="RefSeq" id="WP_277730691.1">
    <property type="nucleotide sequence ID" value="NZ_CP120733.1"/>
</dbReference>
<reference evidence="1 2" key="1">
    <citation type="submission" date="2023-03" db="EMBL/GenBank/DDBJ databases">
        <title>Complete genome sequence of Tepidibacter sp. SWIR-1, isolated from a deep-sea hydrothermal vent.</title>
        <authorList>
            <person name="Li X."/>
        </authorList>
    </citation>
    <scope>NUCLEOTIDE SEQUENCE [LARGE SCALE GENOMIC DNA]</scope>
    <source>
        <strain evidence="1 2">SWIR-1</strain>
    </source>
</reference>
<protein>
    <submittedName>
        <fullName evidence="1">Uncharacterized protein</fullName>
    </submittedName>
</protein>
<gene>
    <name evidence="1" type="ORF">P4S50_10245</name>
</gene>
<evidence type="ECO:0000313" key="2">
    <source>
        <dbReference type="Proteomes" id="UP001222800"/>
    </source>
</evidence>
<proteinExistence type="predicted"/>
<name>A0ABY8E7B8_9FIRM</name>
<dbReference type="Proteomes" id="UP001222800">
    <property type="component" value="Chromosome"/>
</dbReference>